<feature type="domain" description="Phosphoribosyltransferase" evidence="2">
    <location>
        <begin position="187"/>
        <end position="227"/>
    </location>
</feature>
<evidence type="ECO:0000313" key="4">
    <source>
        <dbReference type="EMBL" id="MBS9337299.1"/>
    </source>
</evidence>
<sequence>MLTCLLCEGAVPFELSLPYLLTGRLRLSDRLCPDCWAAFERVDSSACPNCGRQMGRTTLCSDCRLWQERGQGALNNQALYQYNDQMKDYMARYKFIGDYRLRMIFQKEMKAAIRKRMKDDQINAIVPIPLSQERLDQRDFNQVRPFLPNDCPIINALAVRPGKHRDQSSRTRFERLAAKQPFVLKEEARQAIAFKRVLIVDDVYTTGRTLYHAANCLLAAGASAVFSQTLAR</sequence>
<name>A0ABS5QVR8_9LACO</name>
<dbReference type="RefSeq" id="WP_213821095.1">
    <property type="nucleotide sequence ID" value="NZ_JAAMFL010000004.1"/>
</dbReference>
<comment type="similarity">
    <text evidence="1">Belongs to the ComF/GntX family.</text>
</comment>
<reference evidence="4 5" key="1">
    <citation type="submission" date="2020-02" db="EMBL/GenBank/DDBJ databases">
        <title>Fructobacillus sp. isolated from paper mulberry of Taiwan.</title>
        <authorList>
            <person name="Lin S.-T."/>
        </authorList>
    </citation>
    <scope>NUCLEOTIDE SEQUENCE [LARGE SCALE GENOMIC DNA]</scope>
    <source>
        <strain evidence="4 5">S1-1</strain>
    </source>
</reference>
<dbReference type="Pfam" id="PF00156">
    <property type="entry name" value="Pribosyltran"/>
    <property type="match status" value="1"/>
</dbReference>
<gene>
    <name evidence="4" type="ORF">G6R30_02305</name>
</gene>
<dbReference type="EMBL" id="JAAMFL010000004">
    <property type="protein sequence ID" value="MBS9337299.1"/>
    <property type="molecule type" value="Genomic_DNA"/>
</dbReference>
<dbReference type="InterPro" id="IPR051910">
    <property type="entry name" value="ComF/GntX_DNA_util-trans"/>
</dbReference>
<dbReference type="CDD" id="cd06223">
    <property type="entry name" value="PRTases_typeI"/>
    <property type="match status" value="1"/>
</dbReference>
<dbReference type="InterPro" id="IPR044005">
    <property type="entry name" value="DZR_2"/>
</dbReference>
<organism evidence="4 5">
    <name type="scientific">Fructobacillus parabroussonetiae</name>
    <dbReference type="NCBI Taxonomy" id="2713174"/>
    <lineage>
        <taxon>Bacteria</taxon>
        <taxon>Bacillati</taxon>
        <taxon>Bacillota</taxon>
        <taxon>Bacilli</taxon>
        <taxon>Lactobacillales</taxon>
        <taxon>Lactobacillaceae</taxon>
        <taxon>Fructobacillus</taxon>
    </lineage>
</organism>
<proteinExistence type="inferred from homology"/>
<dbReference type="Proteomes" id="UP001519503">
    <property type="component" value="Unassembled WGS sequence"/>
</dbReference>
<dbReference type="SUPFAM" id="SSF53271">
    <property type="entry name" value="PRTase-like"/>
    <property type="match status" value="1"/>
</dbReference>
<evidence type="ECO:0000259" key="3">
    <source>
        <dbReference type="Pfam" id="PF18912"/>
    </source>
</evidence>
<dbReference type="InterPro" id="IPR029057">
    <property type="entry name" value="PRTase-like"/>
</dbReference>
<dbReference type="InterPro" id="IPR000836">
    <property type="entry name" value="PRTase_dom"/>
</dbReference>
<dbReference type="PANTHER" id="PTHR47505">
    <property type="entry name" value="DNA UTILIZATION PROTEIN YHGH"/>
    <property type="match status" value="1"/>
</dbReference>
<evidence type="ECO:0000313" key="5">
    <source>
        <dbReference type="Proteomes" id="UP001519503"/>
    </source>
</evidence>
<accession>A0ABS5QVR8</accession>
<evidence type="ECO:0000256" key="1">
    <source>
        <dbReference type="ARBA" id="ARBA00008007"/>
    </source>
</evidence>
<evidence type="ECO:0000259" key="2">
    <source>
        <dbReference type="Pfam" id="PF00156"/>
    </source>
</evidence>
<dbReference type="PANTHER" id="PTHR47505:SF1">
    <property type="entry name" value="DNA UTILIZATION PROTEIN YHGH"/>
    <property type="match status" value="1"/>
</dbReference>
<comment type="caution">
    <text evidence="4">The sequence shown here is derived from an EMBL/GenBank/DDBJ whole genome shotgun (WGS) entry which is preliminary data.</text>
</comment>
<protein>
    <submittedName>
        <fullName evidence="4">ComF family protein</fullName>
    </submittedName>
</protein>
<feature type="domain" description="Double zinc ribbon" evidence="3">
    <location>
        <begin position="29"/>
        <end position="64"/>
    </location>
</feature>
<dbReference type="Gene3D" id="3.40.50.2020">
    <property type="match status" value="1"/>
</dbReference>
<dbReference type="Pfam" id="PF18912">
    <property type="entry name" value="DZR_2"/>
    <property type="match status" value="1"/>
</dbReference>
<keyword evidence="5" id="KW-1185">Reference proteome</keyword>